<gene>
    <name evidence="3" type="ORF">BIY22_12680</name>
</gene>
<dbReference type="InterPro" id="IPR004682">
    <property type="entry name" value="TRAP_DctP"/>
</dbReference>
<dbReference type="OrthoDB" id="8690069at2"/>
<dbReference type="EMBL" id="MJMJ01000044">
    <property type="protein sequence ID" value="OLQ86098.1"/>
    <property type="molecule type" value="Genomic_DNA"/>
</dbReference>
<dbReference type="PANTHER" id="PTHR33376:SF2">
    <property type="entry name" value="DICARBOXYLATE-BINDING PERIPLASMIC PROTEIN"/>
    <property type="match status" value="1"/>
</dbReference>
<evidence type="ECO:0000256" key="2">
    <source>
        <dbReference type="SAM" id="SignalP"/>
    </source>
</evidence>
<evidence type="ECO:0000256" key="1">
    <source>
        <dbReference type="ARBA" id="ARBA00022729"/>
    </source>
</evidence>
<dbReference type="NCBIfam" id="TIGR00787">
    <property type="entry name" value="dctP"/>
    <property type="match status" value="1"/>
</dbReference>
<feature type="signal peptide" evidence="2">
    <location>
        <begin position="1"/>
        <end position="26"/>
    </location>
</feature>
<evidence type="ECO:0000313" key="4">
    <source>
        <dbReference type="Proteomes" id="UP000186313"/>
    </source>
</evidence>
<organism evidence="3 4">
    <name type="scientific">Vibrio panuliri</name>
    <dbReference type="NCBI Taxonomy" id="1381081"/>
    <lineage>
        <taxon>Bacteria</taxon>
        <taxon>Pseudomonadati</taxon>
        <taxon>Pseudomonadota</taxon>
        <taxon>Gammaproteobacteria</taxon>
        <taxon>Vibrionales</taxon>
        <taxon>Vibrionaceae</taxon>
        <taxon>Vibrio</taxon>
    </lineage>
</organism>
<dbReference type="GO" id="GO:0055085">
    <property type="term" value="P:transmembrane transport"/>
    <property type="evidence" value="ECO:0007669"/>
    <property type="project" value="InterPro"/>
</dbReference>
<dbReference type="RefSeq" id="WP_075710560.1">
    <property type="nucleotide sequence ID" value="NZ_MJMJ01000044.1"/>
</dbReference>
<keyword evidence="1 2" id="KW-0732">Signal</keyword>
<sequence length="330" mass="36554">MLFNKKALATFVTCALAATTSFSTLAATTLKLSHNQDRNHPVHKSMQYMADKVKEYTDGEVRIRIYPNGQLGTQRESMELLQNGALHIAKSNASELEAFEPAYGAFNIPYIFRDRDHYYRAMEGEVGEQILEASYNKGFIGLTYYDAGARSFYANKEIKTPADLAGLKIRVQPSPTAVEMIKMMGGSPTPLSYGELYTALQQGVVDGAENNETALTTARHGEVAKIFSMDEHTMIPDVLVISSKVWDELSADEQQAMKKAAKESMAFHKDLWTEMTVESIEKAKSSMDVKFVAVEKQPFVDAVKPMHDAALQNPAIADYVRGIDALVSTN</sequence>
<evidence type="ECO:0000313" key="3">
    <source>
        <dbReference type="EMBL" id="OLQ86098.1"/>
    </source>
</evidence>
<evidence type="ECO:0008006" key="5">
    <source>
        <dbReference type="Google" id="ProtNLM"/>
    </source>
</evidence>
<dbReference type="NCBIfam" id="NF037995">
    <property type="entry name" value="TRAP_S1"/>
    <property type="match status" value="1"/>
</dbReference>
<protein>
    <recommendedName>
        <fullName evidence="5">TRAP transporter</fullName>
    </recommendedName>
</protein>
<dbReference type="Pfam" id="PF03480">
    <property type="entry name" value="DctP"/>
    <property type="match status" value="1"/>
</dbReference>
<dbReference type="PANTHER" id="PTHR33376">
    <property type="match status" value="1"/>
</dbReference>
<dbReference type="GO" id="GO:0030288">
    <property type="term" value="C:outer membrane-bounded periplasmic space"/>
    <property type="evidence" value="ECO:0007669"/>
    <property type="project" value="InterPro"/>
</dbReference>
<dbReference type="InterPro" id="IPR018389">
    <property type="entry name" value="DctP_fam"/>
</dbReference>
<dbReference type="AlphaFoldDB" id="A0A1Q9HAM6"/>
<name>A0A1Q9HAM6_9VIBR</name>
<dbReference type="PIRSF" id="PIRSF006470">
    <property type="entry name" value="DctB"/>
    <property type="match status" value="1"/>
</dbReference>
<dbReference type="GO" id="GO:0030246">
    <property type="term" value="F:carbohydrate binding"/>
    <property type="evidence" value="ECO:0007669"/>
    <property type="project" value="TreeGrafter"/>
</dbReference>
<dbReference type="SUPFAM" id="SSF53850">
    <property type="entry name" value="Periplasmic binding protein-like II"/>
    <property type="match status" value="1"/>
</dbReference>
<comment type="caution">
    <text evidence="3">The sequence shown here is derived from an EMBL/GenBank/DDBJ whole genome shotgun (WGS) entry which is preliminary data.</text>
</comment>
<dbReference type="InterPro" id="IPR038404">
    <property type="entry name" value="TRAP_DctP_sf"/>
</dbReference>
<dbReference type="Proteomes" id="UP000186313">
    <property type="component" value="Unassembled WGS sequence"/>
</dbReference>
<proteinExistence type="predicted"/>
<accession>A0A1Q9HAM6</accession>
<dbReference type="Gene3D" id="3.40.190.170">
    <property type="entry name" value="Bacterial extracellular solute-binding protein, family 7"/>
    <property type="match status" value="1"/>
</dbReference>
<reference evidence="3 4" key="1">
    <citation type="submission" date="2016-09" db="EMBL/GenBank/DDBJ databases">
        <title>Genomic Taxonomy of the Vibrionaceae.</title>
        <authorList>
            <person name="Gonzalez-Castillo A."/>
            <person name="Gomez-Gil B."/>
            <person name="Enciso-Ibarra K."/>
        </authorList>
    </citation>
    <scope>NUCLEOTIDE SEQUENCE [LARGE SCALE GENOMIC DNA]</scope>
    <source>
        <strain evidence="3 4">CAIM 703</strain>
    </source>
</reference>
<dbReference type="STRING" id="1381081.BIY22_12680"/>
<feature type="chain" id="PRO_5012186877" description="TRAP transporter" evidence="2">
    <location>
        <begin position="27"/>
        <end position="330"/>
    </location>
</feature>
<dbReference type="CDD" id="cd13671">
    <property type="entry name" value="PBP2_TRAP_SBP_like_3"/>
    <property type="match status" value="1"/>
</dbReference>